<protein>
    <submittedName>
        <fullName evidence="2">Uncharacterized protein</fullName>
    </submittedName>
</protein>
<dbReference type="AlphaFoldDB" id="A0AAD7NYQ1"/>
<feature type="region of interest" description="Disordered" evidence="1">
    <location>
        <begin position="418"/>
        <end position="466"/>
    </location>
</feature>
<keyword evidence="3" id="KW-1185">Reference proteome</keyword>
<sequence length="466" mass="48729">MSDMEVAIPTRIDGVDAGLLGAKLRVAGQVLAYDARTGLALLRSGSGGAGLLVDVAHCVSSWSKTWLGERLCSVIAVGYLERAPDGTVVPAGPKHVVAPRVDGQVVLRALLVSARPDLLGGLWGLGVEMDNNNRFPLSDVRGDPLLPPRTQPTTATPPSPSSSYTWSSVEHPSVLPFLNHLAWVARFGFHHYIHPHPTVFALTALSVLSCPADPAHVFFWSLDRRRATAKSVQAVIDSGARLVIPVFWPGIDGVLALLAAREARAAAATTNQLKRKAGGAKGEPPQKVQRVTRASVRQQQPPSHPPAAPDTGSNATPPERGRRPPPTSTPQRASARQMQKKEEAVSPVSPAVVPPPPPTRPAHTRARSTSSETAVASSSSRGVSVLSADTIVVDVSVSGGGDKGVGVLIAPTPIASGRMVTRSRKTKPSAKPCPATKPTVNKSAGAAGGRRAPTGKRKVAKSKMPA</sequence>
<reference evidence="2" key="1">
    <citation type="submission" date="2023-03" db="EMBL/GenBank/DDBJ databases">
        <title>Massive genome expansion in bonnet fungi (Mycena s.s.) driven by repeated elements and novel gene families across ecological guilds.</title>
        <authorList>
            <consortium name="Lawrence Berkeley National Laboratory"/>
            <person name="Harder C.B."/>
            <person name="Miyauchi S."/>
            <person name="Viragh M."/>
            <person name="Kuo A."/>
            <person name="Thoen E."/>
            <person name="Andreopoulos B."/>
            <person name="Lu D."/>
            <person name="Skrede I."/>
            <person name="Drula E."/>
            <person name="Henrissat B."/>
            <person name="Morin E."/>
            <person name="Kohler A."/>
            <person name="Barry K."/>
            <person name="LaButti K."/>
            <person name="Morin E."/>
            <person name="Salamov A."/>
            <person name="Lipzen A."/>
            <person name="Mereny Z."/>
            <person name="Hegedus B."/>
            <person name="Baldrian P."/>
            <person name="Stursova M."/>
            <person name="Weitz H."/>
            <person name="Taylor A."/>
            <person name="Grigoriev I.V."/>
            <person name="Nagy L.G."/>
            <person name="Martin F."/>
            <person name="Kauserud H."/>
        </authorList>
    </citation>
    <scope>NUCLEOTIDE SEQUENCE</scope>
    <source>
        <strain evidence="2">CBHHK188m</strain>
    </source>
</reference>
<evidence type="ECO:0000313" key="2">
    <source>
        <dbReference type="EMBL" id="KAJ7780533.1"/>
    </source>
</evidence>
<dbReference type="EMBL" id="JARJLG010000005">
    <property type="protein sequence ID" value="KAJ7780533.1"/>
    <property type="molecule type" value="Genomic_DNA"/>
</dbReference>
<feature type="compositionally biased region" description="Basic residues" evidence="1">
    <location>
        <begin position="453"/>
        <end position="466"/>
    </location>
</feature>
<feature type="region of interest" description="Disordered" evidence="1">
    <location>
        <begin position="271"/>
        <end position="384"/>
    </location>
</feature>
<comment type="caution">
    <text evidence="2">The sequence shown here is derived from an EMBL/GenBank/DDBJ whole genome shotgun (WGS) entry which is preliminary data.</text>
</comment>
<evidence type="ECO:0000313" key="3">
    <source>
        <dbReference type="Proteomes" id="UP001215280"/>
    </source>
</evidence>
<name>A0AAD7NYQ1_9AGAR</name>
<dbReference type="Proteomes" id="UP001215280">
    <property type="component" value="Unassembled WGS sequence"/>
</dbReference>
<evidence type="ECO:0000256" key="1">
    <source>
        <dbReference type="SAM" id="MobiDB-lite"/>
    </source>
</evidence>
<feature type="region of interest" description="Disordered" evidence="1">
    <location>
        <begin position="140"/>
        <end position="164"/>
    </location>
</feature>
<proteinExistence type="predicted"/>
<accession>A0AAD7NYQ1</accession>
<organism evidence="2 3">
    <name type="scientific">Mycena maculata</name>
    <dbReference type="NCBI Taxonomy" id="230809"/>
    <lineage>
        <taxon>Eukaryota</taxon>
        <taxon>Fungi</taxon>
        <taxon>Dikarya</taxon>
        <taxon>Basidiomycota</taxon>
        <taxon>Agaricomycotina</taxon>
        <taxon>Agaricomycetes</taxon>
        <taxon>Agaricomycetidae</taxon>
        <taxon>Agaricales</taxon>
        <taxon>Marasmiineae</taxon>
        <taxon>Mycenaceae</taxon>
        <taxon>Mycena</taxon>
    </lineage>
</organism>
<feature type="compositionally biased region" description="Pro residues" evidence="1">
    <location>
        <begin position="145"/>
        <end position="160"/>
    </location>
</feature>
<gene>
    <name evidence="2" type="ORF">DFH07DRAFT_765072</name>
</gene>
<feature type="compositionally biased region" description="Low complexity" evidence="1">
    <location>
        <begin position="367"/>
        <end position="384"/>
    </location>
</feature>